<proteinExistence type="predicted"/>
<dbReference type="OrthoDB" id="9795980at2"/>
<dbReference type="RefSeq" id="WP_045111530.1">
    <property type="nucleotide sequence ID" value="NZ_CAWQZC010000113.1"/>
</dbReference>
<name>A0A1K9Z5I6_9GAMM</name>
<protein>
    <submittedName>
        <fullName evidence="2">Hypothetical sigma-54 modulation protein</fullName>
    </submittedName>
</protein>
<evidence type="ECO:0000313" key="4">
    <source>
        <dbReference type="Proteomes" id="UP000183794"/>
    </source>
</evidence>
<dbReference type="InterPro" id="IPR036567">
    <property type="entry name" value="RHF-like"/>
</dbReference>
<sequence length="128" mass="14461">MTFEITSKEIKVTAPMHEKLAMKYAKLERFNIPMINPHVTITKDKNNVKKIEASIHLPQGQLLAVSEGEDLYAAITILGQKLERQLNKYSEKHSAHKSGKEQCRAGVISGEELPVEKISDEELELAEY</sequence>
<dbReference type="GeneID" id="61295549"/>
<dbReference type="Gene3D" id="3.30.160.100">
    <property type="entry name" value="Ribosome hibernation promotion factor-like"/>
    <property type="match status" value="1"/>
</dbReference>
<organism evidence="2 4">
    <name type="scientific">Moritella viscosa</name>
    <dbReference type="NCBI Taxonomy" id="80854"/>
    <lineage>
        <taxon>Bacteria</taxon>
        <taxon>Pseudomonadati</taxon>
        <taxon>Pseudomonadota</taxon>
        <taxon>Gammaproteobacteria</taxon>
        <taxon>Alteromonadales</taxon>
        <taxon>Moritellaceae</taxon>
        <taxon>Moritella</taxon>
    </lineage>
</organism>
<keyword evidence="3" id="KW-1185">Reference proteome</keyword>
<dbReference type="Proteomes" id="UP000182660">
    <property type="component" value="Unassembled WGS sequence"/>
</dbReference>
<dbReference type="NCBIfam" id="TIGR00741">
    <property type="entry name" value="yfiA"/>
    <property type="match status" value="1"/>
</dbReference>
<dbReference type="Proteomes" id="UP000183794">
    <property type="component" value="Unassembled WGS sequence"/>
</dbReference>
<dbReference type="EMBL" id="FPLD01000052">
    <property type="protein sequence ID" value="SGY96661.1"/>
    <property type="molecule type" value="Genomic_DNA"/>
</dbReference>
<evidence type="ECO:0000313" key="2">
    <source>
        <dbReference type="EMBL" id="SGY96661.1"/>
    </source>
</evidence>
<dbReference type="AlphaFoldDB" id="A0A1K9Z5I6"/>
<reference evidence="2 4" key="1">
    <citation type="submission" date="2016-11" db="EMBL/GenBank/DDBJ databases">
        <authorList>
            <person name="Jaros S."/>
            <person name="Januszkiewicz K."/>
            <person name="Wedrychowicz H."/>
        </authorList>
    </citation>
    <scope>NUCLEOTIDE SEQUENCE [LARGE SCALE GENOMIC DNA]</scope>
    <source>
        <strain evidence="2">NVI 5450</strain>
    </source>
</reference>
<evidence type="ECO:0000313" key="1">
    <source>
        <dbReference type="EMBL" id="SGY89058.1"/>
    </source>
</evidence>
<dbReference type="Pfam" id="PF02482">
    <property type="entry name" value="Ribosomal_S30AE"/>
    <property type="match status" value="1"/>
</dbReference>
<dbReference type="InterPro" id="IPR003489">
    <property type="entry name" value="RHF/RaiA"/>
</dbReference>
<reference evidence="1 3" key="2">
    <citation type="submission" date="2016-11" db="EMBL/GenBank/DDBJ databases">
        <authorList>
            <person name="Klemetsen T."/>
        </authorList>
    </citation>
    <scope>NUCLEOTIDE SEQUENCE [LARGE SCALE GENOMIC DNA]</scope>
    <source>
        <strain evidence="1">MT 2528</strain>
    </source>
</reference>
<gene>
    <name evidence="1" type="ORF">MT2528_1639</name>
    <name evidence="2" type="ORF">NVI5450_1864</name>
</gene>
<dbReference type="SUPFAM" id="SSF69754">
    <property type="entry name" value="Ribosome binding protein Y (YfiA homologue)"/>
    <property type="match status" value="1"/>
</dbReference>
<accession>A0A1K9Z5I6</accession>
<evidence type="ECO:0000313" key="3">
    <source>
        <dbReference type="Proteomes" id="UP000182660"/>
    </source>
</evidence>
<dbReference type="EMBL" id="FPLJ01000041">
    <property type="protein sequence ID" value="SGY89058.1"/>
    <property type="molecule type" value="Genomic_DNA"/>
</dbReference>
<dbReference type="CDD" id="cd00552">
    <property type="entry name" value="RaiA"/>
    <property type="match status" value="1"/>
</dbReference>